<comment type="caution">
    <text evidence="3">The sequence shown here is derived from an EMBL/GenBank/DDBJ whole genome shotgun (WGS) entry which is preliminary data.</text>
</comment>
<evidence type="ECO:0000259" key="2">
    <source>
        <dbReference type="Pfam" id="PF01966"/>
    </source>
</evidence>
<dbReference type="Gene3D" id="1.10.3210.10">
    <property type="entry name" value="Hypothetical protein af1432"/>
    <property type="match status" value="1"/>
</dbReference>
<dbReference type="RefSeq" id="WP_255889918.1">
    <property type="nucleotide sequence ID" value="NZ_JAFMZM010000002.1"/>
</dbReference>
<gene>
    <name evidence="3" type="ORF">ACFQO6_05920</name>
</gene>
<dbReference type="InterPro" id="IPR006674">
    <property type="entry name" value="HD_domain"/>
</dbReference>
<evidence type="ECO:0000256" key="1">
    <source>
        <dbReference type="SAM" id="MobiDB-lite"/>
    </source>
</evidence>
<protein>
    <submittedName>
        <fullName evidence="3">HD domain-containing protein</fullName>
    </submittedName>
</protein>
<feature type="region of interest" description="Disordered" evidence="1">
    <location>
        <begin position="1"/>
        <end position="20"/>
    </location>
</feature>
<name>A0ABW2N117_9ACTN</name>
<dbReference type="Pfam" id="PF01966">
    <property type="entry name" value="HD"/>
    <property type="match status" value="1"/>
</dbReference>
<feature type="domain" description="HD" evidence="2">
    <location>
        <begin position="99"/>
        <end position="184"/>
    </location>
</feature>
<keyword evidence="4" id="KW-1185">Reference proteome</keyword>
<organism evidence="3 4">
    <name type="scientific">Nocardioides astragali</name>
    <dbReference type="NCBI Taxonomy" id="1776736"/>
    <lineage>
        <taxon>Bacteria</taxon>
        <taxon>Bacillati</taxon>
        <taxon>Actinomycetota</taxon>
        <taxon>Actinomycetes</taxon>
        <taxon>Propionibacteriales</taxon>
        <taxon>Nocardioidaceae</taxon>
        <taxon>Nocardioides</taxon>
    </lineage>
</organism>
<dbReference type="PANTHER" id="PTHR35569:SF1">
    <property type="entry name" value="CYANAMIDE HYDRATASE DDI2-RELATED"/>
    <property type="match status" value="1"/>
</dbReference>
<dbReference type="SUPFAM" id="SSF109604">
    <property type="entry name" value="HD-domain/PDEase-like"/>
    <property type="match status" value="1"/>
</dbReference>
<sequence>MSPSSHPSAPADRSRTSMTGTAAWVQDTRGWLTPAERRRMLRPLVSAHLHNLVGRTRLALHLHPGRHADVAPERLEPPRTVLARRAEEAAARRLPPALLHHSRRTFRFGLALGIVTGTHVDEELLYAAAMLHDTGLLTSSGDADFTLESARVARCVAEQVGLSHEATTLVLDAITLHHSPGVGPEHGAVAQLLSAGAAVDVIGLHAWKLPDTVLVDAVKLHPREGFKAVFTEAFGEEAARVPDGRARFLNRYGAFAIAIRLAPFAE</sequence>
<reference evidence="4" key="1">
    <citation type="journal article" date="2019" name="Int. J. Syst. Evol. Microbiol.">
        <title>The Global Catalogue of Microorganisms (GCM) 10K type strain sequencing project: providing services to taxonomists for standard genome sequencing and annotation.</title>
        <authorList>
            <consortium name="The Broad Institute Genomics Platform"/>
            <consortium name="The Broad Institute Genome Sequencing Center for Infectious Disease"/>
            <person name="Wu L."/>
            <person name="Ma J."/>
        </authorList>
    </citation>
    <scope>NUCLEOTIDE SEQUENCE [LARGE SCALE GENOMIC DNA]</scope>
    <source>
        <strain evidence="4">FCH27</strain>
    </source>
</reference>
<proteinExistence type="predicted"/>
<dbReference type="PANTHER" id="PTHR35569">
    <property type="entry name" value="CYANAMIDE HYDRATASE DDI2-RELATED"/>
    <property type="match status" value="1"/>
</dbReference>
<dbReference type="Proteomes" id="UP001596524">
    <property type="component" value="Unassembled WGS sequence"/>
</dbReference>
<dbReference type="EMBL" id="JBHTCH010000004">
    <property type="protein sequence ID" value="MFC7359801.1"/>
    <property type="molecule type" value="Genomic_DNA"/>
</dbReference>
<evidence type="ECO:0000313" key="3">
    <source>
        <dbReference type="EMBL" id="MFC7359801.1"/>
    </source>
</evidence>
<accession>A0ABW2N117</accession>
<evidence type="ECO:0000313" key="4">
    <source>
        <dbReference type="Proteomes" id="UP001596524"/>
    </source>
</evidence>